<evidence type="ECO:0000256" key="1">
    <source>
        <dbReference type="ARBA" id="ARBA00009861"/>
    </source>
</evidence>
<organism evidence="4 5">
    <name type="scientific">Ensete ventricosum</name>
    <name type="common">Abyssinian banana</name>
    <name type="synonym">Musa ensete</name>
    <dbReference type="NCBI Taxonomy" id="4639"/>
    <lineage>
        <taxon>Eukaryota</taxon>
        <taxon>Viridiplantae</taxon>
        <taxon>Streptophyta</taxon>
        <taxon>Embryophyta</taxon>
        <taxon>Tracheophyta</taxon>
        <taxon>Spermatophyta</taxon>
        <taxon>Magnoliopsida</taxon>
        <taxon>Liliopsida</taxon>
        <taxon>Zingiberales</taxon>
        <taxon>Musaceae</taxon>
        <taxon>Ensete</taxon>
    </lineage>
</organism>
<dbReference type="Proteomes" id="UP000287651">
    <property type="component" value="Unassembled WGS sequence"/>
</dbReference>
<name>A0A426XF00_ENSVE</name>
<comment type="similarity">
    <text evidence="1">Belongs to the plant acyltransferase family.</text>
</comment>
<dbReference type="EMBL" id="AMZH03021588">
    <property type="protein sequence ID" value="RRT38071.1"/>
    <property type="molecule type" value="Genomic_DNA"/>
</dbReference>
<accession>A0A426XF00</accession>
<dbReference type="Pfam" id="PF02458">
    <property type="entry name" value="Transferase"/>
    <property type="match status" value="1"/>
</dbReference>
<dbReference type="InterPro" id="IPR050317">
    <property type="entry name" value="Plant_Fungal_Acyltransferase"/>
</dbReference>
<dbReference type="InterPro" id="IPR023213">
    <property type="entry name" value="CAT-like_dom_sf"/>
</dbReference>
<reference evidence="4 5" key="1">
    <citation type="journal article" date="2014" name="Agronomy (Basel)">
        <title>A Draft Genome Sequence for Ensete ventricosum, the Drought-Tolerant Tree Against Hunger.</title>
        <authorList>
            <person name="Harrison J."/>
            <person name="Moore K.A."/>
            <person name="Paszkiewicz K."/>
            <person name="Jones T."/>
            <person name="Grant M."/>
            <person name="Ambacheew D."/>
            <person name="Muzemil S."/>
            <person name="Studholme D.J."/>
        </authorList>
    </citation>
    <scope>NUCLEOTIDE SEQUENCE [LARGE SCALE GENOMIC DNA]</scope>
</reference>
<keyword evidence="3" id="KW-0012">Acyltransferase</keyword>
<dbReference type="AlphaFoldDB" id="A0A426XF00"/>
<evidence type="ECO:0000256" key="3">
    <source>
        <dbReference type="ARBA" id="ARBA00023315"/>
    </source>
</evidence>
<evidence type="ECO:0000256" key="2">
    <source>
        <dbReference type="ARBA" id="ARBA00022679"/>
    </source>
</evidence>
<dbReference type="Gene3D" id="3.30.559.10">
    <property type="entry name" value="Chloramphenicol acetyltransferase-like domain"/>
    <property type="match status" value="1"/>
</dbReference>
<evidence type="ECO:0000313" key="4">
    <source>
        <dbReference type="EMBL" id="RRT38071.1"/>
    </source>
</evidence>
<dbReference type="PANTHER" id="PTHR31642">
    <property type="entry name" value="TRICHOTHECENE 3-O-ACETYLTRANSFERASE"/>
    <property type="match status" value="1"/>
</dbReference>
<comment type="caution">
    <text evidence="4">The sequence shown here is derived from an EMBL/GenBank/DDBJ whole genome shotgun (WGS) entry which is preliminary data.</text>
</comment>
<dbReference type="GO" id="GO:0016747">
    <property type="term" value="F:acyltransferase activity, transferring groups other than amino-acyl groups"/>
    <property type="evidence" value="ECO:0007669"/>
    <property type="project" value="TreeGrafter"/>
</dbReference>
<proteinExistence type="inferred from homology"/>
<evidence type="ECO:0000313" key="5">
    <source>
        <dbReference type="Proteomes" id="UP000287651"/>
    </source>
</evidence>
<sequence length="388" mass="42441">MPTMAAAAASKLVRIDAMQSAMPGRMTPPGRSRRIFAATPLGPDVLQRRCQVVLYYSEVGEGKEAESRVTVGAWMKESLSEVLSSHPVLAGRLRRDDEGRGCWEIKFNDCGVRLVQATAEVTLSEFLCSEYRDEREANLAYWEDVNADNPNYSPLFFIQVCLFRHAMQLRQCTYHRDCHCLLLLHVTQFQGDGYSIGISCSLLLADPFVLARFLKSWAQTHTTMFAHGQLTNPPIHLCYFQTSGHPPCHSNSNSTAISAAASVIATTTLFKVARNSCATNAAAATCFQEAARRLGTKPASSYSLVISDSSVYLTVESAGFDEVVGCSATEVAWGDQLGIEEISLVEARKPVHASCRIVPCAGETLVVVMQPSEEDELMVCVTTPADKI</sequence>
<keyword evidence="2" id="KW-0808">Transferase</keyword>
<dbReference type="PANTHER" id="PTHR31642:SF299">
    <property type="entry name" value="OS02G0653400 PROTEIN"/>
    <property type="match status" value="1"/>
</dbReference>
<protein>
    <submittedName>
        <fullName evidence="4">Uncharacterized protein</fullName>
    </submittedName>
</protein>
<gene>
    <name evidence="4" type="ORF">B296_00022649</name>
</gene>